<dbReference type="Proteomes" id="UP001194580">
    <property type="component" value="Unassembled WGS sequence"/>
</dbReference>
<feature type="transmembrane region" description="Helical" evidence="2">
    <location>
        <begin position="201"/>
        <end position="223"/>
    </location>
</feature>
<sequence length="359" mass="38898">MSSLIKITQLGLTTTANTIAFPNGTISPVDAIASNKSFVSSKLYAWSGQKPDYDVFTTFSYFAPTGYSKWLAIRQIFRETDSGSYLKFDLGHFPPDDPLLALGTYTNSTDVTSAGHTIVFDKFNQAMSYATSSTSFSNIKSTLPLMTLSSSTPVSMNNNILSSDAIPVTMSATGYILDRAKTVFQQTWSGPNLISKKGGQIGAIVSGVIGGLVVISIAIIFFIRRRRQNRQDASTETPKPEVGSTPENIDNSGLGYAQFASGYLLPPSFVPPPPSSPFNNCKDFKPAHHVYRPIDSQVTEVSQMTSHNPEARYNDPRKLTSSLWLQGPRCVPNRTSTTESAGCHPQQIISALSDVPASP</sequence>
<dbReference type="AlphaFoldDB" id="A0AAD4H815"/>
<accession>A0AAD4H815</accession>
<evidence type="ECO:0008006" key="5">
    <source>
        <dbReference type="Google" id="ProtNLM"/>
    </source>
</evidence>
<keyword evidence="2" id="KW-1133">Transmembrane helix</keyword>
<reference evidence="3" key="1">
    <citation type="journal article" date="2020" name="Fungal Divers.">
        <title>Resolving the Mortierellaceae phylogeny through synthesis of multi-gene phylogenetics and phylogenomics.</title>
        <authorList>
            <person name="Vandepol N."/>
            <person name="Liber J."/>
            <person name="Desiro A."/>
            <person name="Na H."/>
            <person name="Kennedy M."/>
            <person name="Barry K."/>
            <person name="Grigoriev I.V."/>
            <person name="Miller A.N."/>
            <person name="O'Donnell K."/>
            <person name="Stajich J.E."/>
            <person name="Bonito G."/>
        </authorList>
    </citation>
    <scope>NUCLEOTIDE SEQUENCE</scope>
    <source>
        <strain evidence="3">NRRL 28262</strain>
    </source>
</reference>
<dbReference type="EMBL" id="JAAAIL010000531">
    <property type="protein sequence ID" value="KAG0275043.1"/>
    <property type="molecule type" value="Genomic_DNA"/>
</dbReference>
<name>A0AAD4H815_9FUNG</name>
<evidence type="ECO:0000256" key="1">
    <source>
        <dbReference type="SAM" id="MobiDB-lite"/>
    </source>
</evidence>
<keyword evidence="4" id="KW-1185">Reference proteome</keyword>
<comment type="caution">
    <text evidence="3">The sequence shown here is derived from an EMBL/GenBank/DDBJ whole genome shotgun (WGS) entry which is preliminary data.</text>
</comment>
<feature type="region of interest" description="Disordered" evidence="1">
    <location>
        <begin position="229"/>
        <end position="250"/>
    </location>
</feature>
<evidence type="ECO:0000313" key="3">
    <source>
        <dbReference type="EMBL" id="KAG0275043.1"/>
    </source>
</evidence>
<gene>
    <name evidence="3" type="ORF">BGZ95_009241</name>
</gene>
<keyword evidence="2" id="KW-0472">Membrane</keyword>
<proteinExistence type="predicted"/>
<evidence type="ECO:0000256" key="2">
    <source>
        <dbReference type="SAM" id="Phobius"/>
    </source>
</evidence>
<keyword evidence="2" id="KW-0812">Transmembrane</keyword>
<protein>
    <recommendedName>
        <fullName evidence="5">Mid2 domain-containing protein</fullName>
    </recommendedName>
</protein>
<evidence type="ECO:0000313" key="4">
    <source>
        <dbReference type="Proteomes" id="UP001194580"/>
    </source>
</evidence>
<dbReference type="CDD" id="cd12087">
    <property type="entry name" value="TM_EGFR-like"/>
    <property type="match status" value="1"/>
</dbReference>
<organism evidence="3 4">
    <name type="scientific">Linnemannia exigua</name>
    <dbReference type="NCBI Taxonomy" id="604196"/>
    <lineage>
        <taxon>Eukaryota</taxon>
        <taxon>Fungi</taxon>
        <taxon>Fungi incertae sedis</taxon>
        <taxon>Mucoromycota</taxon>
        <taxon>Mortierellomycotina</taxon>
        <taxon>Mortierellomycetes</taxon>
        <taxon>Mortierellales</taxon>
        <taxon>Mortierellaceae</taxon>
        <taxon>Linnemannia</taxon>
    </lineage>
</organism>